<proteinExistence type="inferred from homology"/>
<accession>A0A397PFU9</accession>
<evidence type="ECO:0000313" key="14">
    <source>
        <dbReference type="Proteomes" id="UP000266568"/>
    </source>
</evidence>
<evidence type="ECO:0000256" key="1">
    <source>
        <dbReference type="ARBA" id="ARBA00004651"/>
    </source>
</evidence>
<comment type="catalytic activity">
    <reaction evidence="11">
        <text>fluoride(in) = fluoride(out)</text>
        <dbReference type="Rhea" id="RHEA:76159"/>
        <dbReference type="ChEBI" id="CHEBI:17051"/>
    </reaction>
    <physiologicalReaction direction="left-to-right" evidence="11">
        <dbReference type="Rhea" id="RHEA:76160"/>
    </physiologicalReaction>
</comment>
<feature type="binding site" evidence="12">
    <location>
        <position position="78"/>
    </location>
    <ligand>
        <name>Na(+)</name>
        <dbReference type="ChEBI" id="CHEBI:29101"/>
        <note>structural</note>
    </ligand>
</feature>
<dbReference type="GO" id="GO:0140114">
    <property type="term" value="P:cellular detoxification of fluoride"/>
    <property type="evidence" value="ECO:0007669"/>
    <property type="project" value="UniProtKB-UniRule"/>
</dbReference>
<comment type="subcellular location">
    <subcellularLocation>
        <location evidence="1 12">Cell membrane</location>
        <topology evidence="1 12">Multi-pass membrane protein</topology>
    </subcellularLocation>
</comment>
<dbReference type="HAMAP" id="MF_00454">
    <property type="entry name" value="FluC"/>
    <property type="match status" value="1"/>
</dbReference>
<dbReference type="InterPro" id="IPR003691">
    <property type="entry name" value="FluC"/>
</dbReference>
<organism evidence="13 14">
    <name type="scientific">Hephaestia caeni</name>
    <dbReference type="NCBI Taxonomy" id="645617"/>
    <lineage>
        <taxon>Bacteria</taxon>
        <taxon>Pseudomonadati</taxon>
        <taxon>Pseudomonadota</taxon>
        <taxon>Alphaproteobacteria</taxon>
        <taxon>Sphingomonadales</taxon>
        <taxon>Sphingomonadaceae</taxon>
        <taxon>Hephaestia</taxon>
    </lineage>
</organism>
<dbReference type="NCBIfam" id="TIGR00494">
    <property type="entry name" value="crcB"/>
    <property type="match status" value="1"/>
</dbReference>
<evidence type="ECO:0000256" key="4">
    <source>
        <dbReference type="ARBA" id="ARBA00022692"/>
    </source>
</evidence>
<comment type="caution">
    <text evidence="13">The sequence shown here is derived from an EMBL/GenBank/DDBJ whole genome shotgun (WGS) entry which is preliminary data.</text>
</comment>
<keyword evidence="12" id="KW-0479">Metal-binding</keyword>
<dbReference type="NCBIfam" id="NF010802">
    <property type="entry name" value="PRK14206.1"/>
    <property type="match status" value="1"/>
</dbReference>
<keyword evidence="8 12" id="KW-0472">Membrane</keyword>
<reference evidence="13 14" key="1">
    <citation type="submission" date="2018-08" db="EMBL/GenBank/DDBJ databases">
        <title>Genomic Encyclopedia of Type Strains, Phase IV (KMG-IV): sequencing the most valuable type-strain genomes for metagenomic binning, comparative biology and taxonomic classification.</title>
        <authorList>
            <person name="Goeker M."/>
        </authorList>
    </citation>
    <scope>NUCLEOTIDE SEQUENCE [LARGE SCALE GENOMIC DNA]</scope>
    <source>
        <strain evidence="13 14">DSM 25527</strain>
    </source>
</reference>
<dbReference type="GO" id="GO:0062054">
    <property type="term" value="F:fluoride channel activity"/>
    <property type="evidence" value="ECO:0007669"/>
    <property type="project" value="UniProtKB-UniRule"/>
</dbReference>
<keyword evidence="3" id="KW-0997">Cell inner membrane</keyword>
<dbReference type="PANTHER" id="PTHR28259">
    <property type="entry name" value="FLUORIDE EXPORT PROTEIN 1-RELATED"/>
    <property type="match status" value="1"/>
</dbReference>
<comment type="similarity">
    <text evidence="10 12">Belongs to the fluoride channel Fluc/FEX (TC 1.A.43) family.</text>
</comment>
<evidence type="ECO:0000256" key="5">
    <source>
        <dbReference type="ARBA" id="ARBA00022989"/>
    </source>
</evidence>
<keyword evidence="14" id="KW-1185">Reference proteome</keyword>
<dbReference type="EMBL" id="QXDC01000002">
    <property type="protein sequence ID" value="RIA46709.1"/>
    <property type="molecule type" value="Genomic_DNA"/>
</dbReference>
<dbReference type="PANTHER" id="PTHR28259:SF1">
    <property type="entry name" value="FLUORIDE EXPORT PROTEIN 1-RELATED"/>
    <property type="match status" value="1"/>
</dbReference>
<keyword evidence="7 12" id="KW-0406">Ion transport</keyword>
<dbReference type="Pfam" id="PF02537">
    <property type="entry name" value="CRCB"/>
    <property type="match status" value="1"/>
</dbReference>
<feature type="transmembrane region" description="Helical" evidence="12">
    <location>
        <begin position="6"/>
        <end position="22"/>
    </location>
</feature>
<feature type="transmembrane region" description="Helical" evidence="12">
    <location>
        <begin position="72"/>
        <end position="94"/>
    </location>
</feature>
<protein>
    <recommendedName>
        <fullName evidence="12">Fluoride-specific ion channel FluC</fullName>
    </recommendedName>
</protein>
<dbReference type="RefSeq" id="WP_245968261.1">
    <property type="nucleotide sequence ID" value="NZ_QXDC01000002.1"/>
</dbReference>
<evidence type="ECO:0000256" key="8">
    <source>
        <dbReference type="ARBA" id="ARBA00023136"/>
    </source>
</evidence>
<evidence type="ECO:0000256" key="10">
    <source>
        <dbReference type="ARBA" id="ARBA00035120"/>
    </source>
</evidence>
<name>A0A397PFU9_9SPHN</name>
<feature type="transmembrane region" description="Helical" evidence="12">
    <location>
        <begin position="34"/>
        <end position="52"/>
    </location>
</feature>
<comment type="function">
    <text evidence="12">Fluoride-specific ion channel. Important for reducing fluoride concentration in the cell, thus reducing its toxicity.</text>
</comment>
<dbReference type="GO" id="GO:0046872">
    <property type="term" value="F:metal ion binding"/>
    <property type="evidence" value="ECO:0007669"/>
    <property type="project" value="UniProtKB-KW"/>
</dbReference>
<evidence type="ECO:0000256" key="12">
    <source>
        <dbReference type="HAMAP-Rule" id="MF_00454"/>
    </source>
</evidence>
<evidence type="ECO:0000256" key="11">
    <source>
        <dbReference type="ARBA" id="ARBA00035585"/>
    </source>
</evidence>
<evidence type="ECO:0000313" key="13">
    <source>
        <dbReference type="EMBL" id="RIA46709.1"/>
    </source>
</evidence>
<evidence type="ECO:0000256" key="3">
    <source>
        <dbReference type="ARBA" id="ARBA00022519"/>
    </source>
</evidence>
<dbReference type="AlphaFoldDB" id="A0A397PFU9"/>
<keyword evidence="2 12" id="KW-1003">Cell membrane</keyword>
<comment type="activity regulation">
    <text evidence="12">Na(+) is not transported, but it plays an essential structural role and its presence is essential for fluoride channel function.</text>
</comment>
<keyword evidence="4 12" id="KW-0812">Transmembrane</keyword>
<feature type="binding site" evidence="12">
    <location>
        <position position="81"/>
    </location>
    <ligand>
        <name>Na(+)</name>
        <dbReference type="ChEBI" id="CHEBI:29101"/>
        <note>structural</note>
    </ligand>
</feature>
<evidence type="ECO:0000256" key="9">
    <source>
        <dbReference type="ARBA" id="ARBA00023303"/>
    </source>
</evidence>
<dbReference type="Proteomes" id="UP000266568">
    <property type="component" value="Unassembled WGS sequence"/>
</dbReference>
<keyword evidence="9 12" id="KW-0407">Ion channel</keyword>
<sequence length="134" mass="14562">MLSTYLWIAFGSAIGGMSRYGVSRVFAFWFGETFPWGTLVVNISGCFLIGILSGLTGPDGRMLVSPDFRQFLLVGLCGGYTTFSSFSLQTLALMRQGDMIEASANVLLSVVICMIFVWFGTITATLFNQVRAVG</sequence>
<keyword evidence="12" id="KW-0813">Transport</keyword>
<gene>
    <name evidence="12" type="primary">fluC</name>
    <name evidence="12" type="synonym">crcB</name>
    <name evidence="13" type="ORF">DFR49_1262</name>
</gene>
<evidence type="ECO:0000256" key="2">
    <source>
        <dbReference type="ARBA" id="ARBA00022475"/>
    </source>
</evidence>
<feature type="transmembrane region" description="Helical" evidence="12">
    <location>
        <begin position="106"/>
        <end position="127"/>
    </location>
</feature>
<dbReference type="GO" id="GO:0005886">
    <property type="term" value="C:plasma membrane"/>
    <property type="evidence" value="ECO:0007669"/>
    <property type="project" value="UniProtKB-SubCell"/>
</dbReference>
<dbReference type="NCBIfam" id="NF010799">
    <property type="entry name" value="PRK14203.1"/>
    <property type="match status" value="1"/>
</dbReference>
<evidence type="ECO:0000256" key="7">
    <source>
        <dbReference type="ARBA" id="ARBA00023065"/>
    </source>
</evidence>
<keyword evidence="5 12" id="KW-1133">Transmembrane helix</keyword>
<keyword evidence="6 12" id="KW-0915">Sodium</keyword>
<evidence type="ECO:0000256" key="6">
    <source>
        <dbReference type="ARBA" id="ARBA00023053"/>
    </source>
</evidence>